<dbReference type="Proteomes" id="UP001596098">
    <property type="component" value="Unassembled WGS sequence"/>
</dbReference>
<dbReference type="PANTHER" id="PTHR12993:SF28">
    <property type="entry name" value="LMBE FAMILY PROTEIN"/>
    <property type="match status" value="1"/>
</dbReference>
<dbReference type="InterPro" id="IPR003737">
    <property type="entry name" value="GlcNAc_PI_deacetylase-related"/>
</dbReference>
<dbReference type="Pfam" id="PF02585">
    <property type="entry name" value="PIG-L"/>
    <property type="match status" value="1"/>
</dbReference>
<evidence type="ECO:0000313" key="3">
    <source>
        <dbReference type="Proteomes" id="UP001596098"/>
    </source>
</evidence>
<dbReference type="InterPro" id="IPR024078">
    <property type="entry name" value="LmbE-like_dom_sf"/>
</dbReference>
<reference evidence="3" key="1">
    <citation type="journal article" date="2019" name="Int. J. Syst. Evol. Microbiol.">
        <title>The Global Catalogue of Microorganisms (GCM) 10K type strain sequencing project: providing services to taxonomists for standard genome sequencing and annotation.</title>
        <authorList>
            <consortium name="The Broad Institute Genomics Platform"/>
            <consortium name="The Broad Institute Genome Sequencing Center for Infectious Disease"/>
            <person name="Wu L."/>
            <person name="Ma J."/>
        </authorList>
    </citation>
    <scope>NUCLEOTIDE SEQUENCE [LARGE SCALE GENOMIC DNA]</scope>
    <source>
        <strain evidence="3">DFY28</strain>
    </source>
</reference>
<sequence length="244" mass="26645">MTTETPALLPTFDDADVQRVLCVVAHPDDIEYGPSTAVATWTARGVEVRYLLMTRGEAGISTMHPDETGALRTREQIAAGVAVGVDHIDFLGHPDGMLTYSLDLRRDVARAVRTFRPDIVVTQTWAEEPAWGLNQGDHRATGLACADGVRDAGNRWVFTDLIDEGLEPWSPQWLLVHGDPNPTHGVVVDEESFERGVASLEAHAEYFAVLTDHPTPRELVTTFTTTAGAAMGVPHAMLFRVHAL</sequence>
<name>A0ABW1QTL5_9ACTN</name>
<dbReference type="PANTHER" id="PTHR12993">
    <property type="entry name" value="N-ACETYLGLUCOSAMINYL-PHOSPHATIDYLINOSITOL DE-N-ACETYLASE-RELATED"/>
    <property type="match status" value="1"/>
</dbReference>
<evidence type="ECO:0000256" key="1">
    <source>
        <dbReference type="ARBA" id="ARBA00022833"/>
    </source>
</evidence>
<protein>
    <submittedName>
        <fullName evidence="2">PIG-L deacetylase family protein</fullName>
        <ecNumber evidence="2">3.5.1.-</ecNumber>
    </submittedName>
</protein>
<accession>A0ABW1QTL5</accession>
<dbReference type="SUPFAM" id="SSF102588">
    <property type="entry name" value="LmbE-like"/>
    <property type="match status" value="1"/>
</dbReference>
<dbReference type="Gene3D" id="3.40.50.10320">
    <property type="entry name" value="LmbE-like"/>
    <property type="match status" value="1"/>
</dbReference>
<dbReference type="EC" id="3.5.1.-" evidence="2"/>
<keyword evidence="3" id="KW-1185">Reference proteome</keyword>
<comment type="caution">
    <text evidence="2">The sequence shown here is derived from an EMBL/GenBank/DDBJ whole genome shotgun (WGS) entry which is preliminary data.</text>
</comment>
<dbReference type="GO" id="GO:0016787">
    <property type="term" value="F:hydrolase activity"/>
    <property type="evidence" value="ECO:0007669"/>
    <property type="project" value="UniProtKB-KW"/>
</dbReference>
<evidence type="ECO:0000313" key="2">
    <source>
        <dbReference type="EMBL" id="MFC6152796.1"/>
    </source>
</evidence>
<keyword evidence="2" id="KW-0378">Hydrolase</keyword>
<gene>
    <name evidence="2" type="ORF">ACFPWU_03835</name>
</gene>
<organism evidence="2 3">
    <name type="scientific">Nocardioides yefusunii</name>
    <dbReference type="NCBI Taxonomy" id="2500546"/>
    <lineage>
        <taxon>Bacteria</taxon>
        <taxon>Bacillati</taxon>
        <taxon>Actinomycetota</taxon>
        <taxon>Actinomycetes</taxon>
        <taxon>Propionibacteriales</taxon>
        <taxon>Nocardioidaceae</taxon>
        <taxon>Nocardioides</taxon>
    </lineage>
</organism>
<proteinExistence type="predicted"/>
<dbReference type="EMBL" id="JBHSQI010000002">
    <property type="protein sequence ID" value="MFC6152796.1"/>
    <property type="molecule type" value="Genomic_DNA"/>
</dbReference>
<dbReference type="RefSeq" id="WP_128219562.1">
    <property type="nucleotide sequence ID" value="NZ_CP034929.1"/>
</dbReference>
<keyword evidence="1" id="KW-0862">Zinc</keyword>